<gene>
    <name evidence="1" type="ORF">WH47_01438</name>
</gene>
<dbReference type="Gene3D" id="3.30.420.10">
    <property type="entry name" value="Ribonuclease H-like superfamily/Ribonuclease H"/>
    <property type="match status" value="1"/>
</dbReference>
<dbReference type="InterPro" id="IPR036397">
    <property type="entry name" value="RNaseH_sf"/>
</dbReference>
<dbReference type="EMBL" id="KQ414653">
    <property type="protein sequence ID" value="KOC66065.1"/>
    <property type="molecule type" value="Genomic_DNA"/>
</dbReference>
<dbReference type="Proteomes" id="UP000053825">
    <property type="component" value="Unassembled WGS sequence"/>
</dbReference>
<protein>
    <recommendedName>
        <fullName evidence="3">Histone-lysine N-methyltransferase SETMAR</fullName>
    </recommendedName>
</protein>
<keyword evidence="2" id="KW-1185">Reference proteome</keyword>
<dbReference type="AlphaFoldDB" id="A0A0L7R5A3"/>
<evidence type="ECO:0000313" key="2">
    <source>
        <dbReference type="Proteomes" id="UP000053825"/>
    </source>
</evidence>
<proteinExistence type="predicted"/>
<accession>A0A0L7R5A3</accession>
<sequence length="60" mass="6807">MLWHRDNAPAYSAILVKVFLNSKSVTMLERPVYSPDLSPCDFFILPRVEVMKGAYFVVGS</sequence>
<evidence type="ECO:0000313" key="1">
    <source>
        <dbReference type="EMBL" id="KOC66065.1"/>
    </source>
</evidence>
<organism evidence="1 2">
    <name type="scientific">Habropoda laboriosa</name>
    <dbReference type="NCBI Taxonomy" id="597456"/>
    <lineage>
        <taxon>Eukaryota</taxon>
        <taxon>Metazoa</taxon>
        <taxon>Ecdysozoa</taxon>
        <taxon>Arthropoda</taxon>
        <taxon>Hexapoda</taxon>
        <taxon>Insecta</taxon>
        <taxon>Pterygota</taxon>
        <taxon>Neoptera</taxon>
        <taxon>Endopterygota</taxon>
        <taxon>Hymenoptera</taxon>
        <taxon>Apocrita</taxon>
        <taxon>Aculeata</taxon>
        <taxon>Apoidea</taxon>
        <taxon>Anthophila</taxon>
        <taxon>Apidae</taxon>
        <taxon>Habropoda</taxon>
    </lineage>
</organism>
<reference evidence="1 2" key="1">
    <citation type="submission" date="2015-07" db="EMBL/GenBank/DDBJ databases">
        <title>The genome of Habropoda laboriosa.</title>
        <authorList>
            <person name="Pan H."/>
            <person name="Kapheim K."/>
        </authorList>
    </citation>
    <scope>NUCLEOTIDE SEQUENCE [LARGE SCALE GENOMIC DNA]</scope>
    <source>
        <strain evidence="1">0110345459</strain>
    </source>
</reference>
<evidence type="ECO:0008006" key="3">
    <source>
        <dbReference type="Google" id="ProtNLM"/>
    </source>
</evidence>
<name>A0A0L7R5A3_9HYME</name>
<dbReference type="GO" id="GO:0003676">
    <property type="term" value="F:nucleic acid binding"/>
    <property type="evidence" value="ECO:0007669"/>
    <property type="project" value="InterPro"/>
</dbReference>
<dbReference type="STRING" id="597456.A0A0L7R5A3"/>